<gene>
    <name evidence="1" type="ORF">QYF49_09620</name>
</gene>
<sequence>MKRLQVKNSKSHLFKIPRCNIHNDEFQIVSQYYESEYLAYRTFIVSKAGTPYLLYELGITYGAAYELNQHYPLHVPAFLLPLGLNFVYEMLKVPCPPHFSSLIMKQHIHSLSIHWSKLPPITDHFTTHSFHS</sequence>
<accession>A0ABT8E5S4</accession>
<proteinExistence type="predicted"/>
<evidence type="ECO:0000313" key="2">
    <source>
        <dbReference type="Proteomes" id="UP001168694"/>
    </source>
</evidence>
<comment type="caution">
    <text evidence="1">The sequence shown here is derived from an EMBL/GenBank/DDBJ whole genome shotgun (WGS) entry which is preliminary data.</text>
</comment>
<dbReference type="RefSeq" id="WP_290399401.1">
    <property type="nucleotide sequence ID" value="NZ_JAUHLN010000002.1"/>
</dbReference>
<dbReference type="EMBL" id="JAUHLN010000002">
    <property type="protein sequence ID" value="MDN4073262.1"/>
    <property type="molecule type" value="Genomic_DNA"/>
</dbReference>
<reference evidence="1" key="1">
    <citation type="submission" date="2023-06" db="EMBL/GenBank/DDBJ databases">
        <title>Draft Genome Sequences of Representative Paenibacillus Polymyxa, Bacillus cereus, Fictibacillus sp., and Brevibacillus agri Strains Isolated from Amazonian Dark Earth.</title>
        <authorList>
            <person name="Pellegrinetti T.A."/>
            <person name="Cunha I.C.M."/>
            <person name="Chaves M.G."/>
            <person name="Freitas A.S."/>
            <person name="Silva A.V.R."/>
            <person name="Tsai S.M."/>
            <person name="Mendes L.W."/>
        </authorList>
    </citation>
    <scope>NUCLEOTIDE SEQUENCE</scope>
    <source>
        <strain evidence="1">CENA-BCM004</strain>
    </source>
</reference>
<name>A0ABT8E5S4_9BACL</name>
<organism evidence="1 2">
    <name type="scientific">Fictibacillus terranigra</name>
    <dbReference type="NCBI Taxonomy" id="3058424"/>
    <lineage>
        <taxon>Bacteria</taxon>
        <taxon>Bacillati</taxon>
        <taxon>Bacillota</taxon>
        <taxon>Bacilli</taxon>
        <taxon>Bacillales</taxon>
        <taxon>Fictibacillaceae</taxon>
        <taxon>Fictibacillus</taxon>
    </lineage>
</organism>
<evidence type="ECO:0000313" key="1">
    <source>
        <dbReference type="EMBL" id="MDN4073262.1"/>
    </source>
</evidence>
<protein>
    <submittedName>
        <fullName evidence="1">Uncharacterized protein</fullName>
    </submittedName>
</protein>
<keyword evidence="2" id="KW-1185">Reference proteome</keyword>
<dbReference type="Proteomes" id="UP001168694">
    <property type="component" value="Unassembled WGS sequence"/>
</dbReference>